<dbReference type="SFLD" id="SFLDG01070">
    <property type="entry name" value="PLP-dependent"/>
    <property type="match status" value="1"/>
</dbReference>
<evidence type="ECO:0000256" key="10">
    <source>
        <dbReference type="ARBA" id="ARBA00023235"/>
    </source>
</evidence>
<dbReference type="PIRSF" id="PIRSF004911">
    <property type="entry name" value="DUF160"/>
    <property type="match status" value="1"/>
</dbReference>
<accession>A0A3P3XSZ4</accession>
<evidence type="ECO:0000259" key="13">
    <source>
        <dbReference type="PROSITE" id="PS51918"/>
    </source>
</evidence>
<feature type="binding site" evidence="11">
    <location>
        <position position="90"/>
    </location>
    <ligand>
        <name>[4Fe-4S] cluster</name>
        <dbReference type="ChEBI" id="CHEBI:49883"/>
        <note>4Fe-4S-S-AdoMet</note>
    </ligand>
</feature>
<reference evidence="14" key="1">
    <citation type="submission" date="2017-02" db="EMBL/GenBank/DDBJ databases">
        <authorList>
            <person name="Regsiter A."/>
            <person name="William W."/>
        </authorList>
    </citation>
    <scope>NUCLEOTIDE SEQUENCE</scope>
    <source>
        <strain evidence="14">BdmA 4</strain>
    </source>
</reference>
<evidence type="ECO:0000256" key="9">
    <source>
        <dbReference type="ARBA" id="ARBA00023014"/>
    </source>
</evidence>
<dbReference type="PROSITE" id="PS51918">
    <property type="entry name" value="RADICAL_SAM"/>
    <property type="match status" value="1"/>
</dbReference>
<dbReference type="Gene3D" id="3.20.20.70">
    <property type="entry name" value="Aldolase class I"/>
    <property type="match status" value="1"/>
</dbReference>
<dbReference type="Pfam" id="PF12544">
    <property type="entry name" value="LAM_C"/>
    <property type="match status" value="1"/>
</dbReference>
<dbReference type="EC" id="5.4.3.-" evidence="14"/>
<evidence type="ECO:0000256" key="12">
    <source>
        <dbReference type="PIRSR" id="PIRSR603739-50"/>
    </source>
</evidence>
<organism evidence="14">
    <name type="scientific">uncultured spirochete</name>
    <dbReference type="NCBI Taxonomy" id="156406"/>
    <lineage>
        <taxon>Bacteria</taxon>
        <taxon>Pseudomonadati</taxon>
        <taxon>Spirochaetota</taxon>
        <taxon>Spirochaetia</taxon>
        <taxon>Spirochaetales</taxon>
        <taxon>environmental samples</taxon>
    </lineage>
</organism>
<dbReference type="AlphaFoldDB" id="A0A3P3XSZ4"/>
<dbReference type="PANTHER" id="PTHR30538:SF1">
    <property type="entry name" value="L-LYSINE 2,3-AMINOMUTASE"/>
    <property type="match status" value="1"/>
</dbReference>
<keyword evidence="4 11" id="KW-0004">4Fe-4S</keyword>
<proteinExistence type="inferred from homology"/>
<feature type="modified residue" description="N6-(pyridoxal phosphate)lysine" evidence="12">
    <location>
        <position position="302"/>
    </location>
</feature>
<evidence type="ECO:0000256" key="7">
    <source>
        <dbReference type="ARBA" id="ARBA00022898"/>
    </source>
</evidence>
<keyword evidence="6 11" id="KW-0479">Metal-binding</keyword>
<keyword evidence="9 11" id="KW-0411">Iron-sulfur</keyword>
<keyword evidence="8" id="KW-0408">Iron</keyword>
<dbReference type="SUPFAM" id="SSF102114">
    <property type="entry name" value="Radical SAM enzymes"/>
    <property type="match status" value="1"/>
</dbReference>
<dbReference type="InterPro" id="IPR013785">
    <property type="entry name" value="Aldolase_TIM"/>
</dbReference>
<evidence type="ECO:0000313" key="14">
    <source>
        <dbReference type="EMBL" id="SLM19416.1"/>
    </source>
</evidence>
<dbReference type="GO" id="GO:0016853">
    <property type="term" value="F:isomerase activity"/>
    <property type="evidence" value="ECO:0007669"/>
    <property type="project" value="UniProtKB-KW"/>
</dbReference>
<evidence type="ECO:0000256" key="8">
    <source>
        <dbReference type="ARBA" id="ARBA00023004"/>
    </source>
</evidence>
<feature type="domain" description="Radical SAM core" evidence="13">
    <location>
        <begin position="76"/>
        <end position="288"/>
    </location>
</feature>
<evidence type="ECO:0000256" key="4">
    <source>
        <dbReference type="ARBA" id="ARBA00022485"/>
    </source>
</evidence>
<dbReference type="GO" id="GO:0051539">
    <property type="term" value="F:4 iron, 4 sulfur cluster binding"/>
    <property type="evidence" value="ECO:0007669"/>
    <property type="project" value="UniProtKB-KW"/>
</dbReference>
<keyword evidence="5" id="KW-0949">S-adenosyl-L-methionine</keyword>
<dbReference type="PANTHER" id="PTHR30538">
    <property type="entry name" value="LYSINE 2,3-AMINOMUTASE-RELATED"/>
    <property type="match status" value="1"/>
</dbReference>
<evidence type="ECO:0000256" key="2">
    <source>
        <dbReference type="ARBA" id="ARBA00001966"/>
    </source>
</evidence>
<protein>
    <submittedName>
        <fullName evidence="14">Putative L-lysine 2,3-aminomutase</fullName>
        <ecNumber evidence="14">5.4.3.-</ecNumber>
    </submittedName>
</protein>
<feature type="binding site" evidence="11">
    <location>
        <position position="97"/>
    </location>
    <ligand>
        <name>[4Fe-4S] cluster</name>
        <dbReference type="ChEBI" id="CHEBI:49883"/>
        <note>4Fe-4S-S-AdoMet</note>
    </ligand>
</feature>
<dbReference type="SFLD" id="SFLDS00029">
    <property type="entry name" value="Radical_SAM"/>
    <property type="match status" value="1"/>
</dbReference>
<comment type="cofactor">
    <cofactor evidence="2">
        <name>[4Fe-4S] cluster</name>
        <dbReference type="ChEBI" id="CHEBI:49883"/>
    </cofactor>
</comment>
<name>A0A3P3XSZ4_9SPIR</name>
<evidence type="ECO:0000256" key="11">
    <source>
        <dbReference type="PIRSR" id="PIRSR004911-1"/>
    </source>
</evidence>
<evidence type="ECO:0000256" key="1">
    <source>
        <dbReference type="ARBA" id="ARBA00001933"/>
    </source>
</evidence>
<dbReference type="NCBIfam" id="TIGR00238">
    <property type="entry name" value="KamA family radical SAM protein"/>
    <property type="match status" value="1"/>
</dbReference>
<evidence type="ECO:0000256" key="5">
    <source>
        <dbReference type="ARBA" id="ARBA00022691"/>
    </source>
</evidence>
<dbReference type="InterPro" id="IPR003739">
    <property type="entry name" value="Lys_aminomutase/Glu_NH3_mut"/>
</dbReference>
<comment type="cofactor">
    <cofactor evidence="1 12">
        <name>pyridoxal 5'-phosphate</name>
        <dbReference type="ChEBI" id="CHEBI:597326"/>
    </cofactor>
</comment>
<comment type="similarity">
    <text evidence="3">Belongs to the radical SAM superfamily. KamA family.</text>
</comment>
<evidence type="ECO:0000256" key="3">
    <source>
        <dbReference type="ARBA" id="ARBA00008703"/>
    </source>
</evidence>
<keyword evidence="7 12" id="KW-0663">Pyridoxal phosphate</keyword>
<dbReference type="Pfam" id="PF04055">
    <property type="entry name" value="Radical_SAM"/>
    <property type="match status" value="1"/>
</dbReference>
<dbReference type="InterPro" id="IPR025895">
    <property type="entry name" value="LAM_C_dom"/>
</dbReference>
<feature type="binding site" evidence="11">
    <location>
        <position position="94"/>
    </location>
    <ligand>
        <name>[4Fe-4S] cluster</name>
        <dbReference type="ChEBI" id="CHEBI:49883"/>
        <note>4Fe-4S-S-AdoMet</note>
    </ligand>
</feature>
<dbReference type="InterPro" id="IPR058240">
    <property type="entry name" value="rSAM_sf"/>
</dbReference>
<sequence length="333" mass="36535">MQDFVAEGGLPYRATPFWLSLADEEPKACARNAHGVPVDPILAQTLPSPAEALISPLELRDPLGEAGNTIFGRAVRQYRSRILVRATGQCFLFCRHCYRRALLPSELHFLDEAAIAALSEYLAIHPEVREVLVSGGDPLTASDAQLAVLFEAIRSVPLPVLIRICTRAPIVLPARVTPELVDLLARARPLTMVLHINHPKELSAPFLDRAEALMKAGIPLHSQTVLLRGINDAPDILIELFSALSLRGIRPYYLFQGDLAAGTAHFRVPLSRGLAIYETLRKELSGLELPRYAVDAPGGGGKIYLPEGIVERKAKSWVLRASDGSLHEYPEEE</sequence>
<dbReference type="InterPro" id="IPR007197">
    <property type="entry name" value="rSAM"/>
</dbReference>
<dbReference type="CDD" id="cd01335">
    <property type="entry name" value="Radical_SAM"/>
    <property type="match status" value="1"/>
</dbReference>
<dbReference type="GO" id="GO:0046872">
    <property type="term" value="F:metal ion binding"/>
    <property type="evidence" value="ECO:0007669"/>
    <property type="project" value="UniProtKB-KW"/>
</dbReference>
<keyword evidence="10 14" id="KW-0413">Isomerase</keyword>
<evidence type="ECO:0000256" key="6">
    <source>
        <dbReference type="ARBA" id="ARBA00022723"/>
    </source>
</evidence>
<gene>
    <name evidence="14" type="ORF">SPIRO4BDMA_50931</name>
</gene>
<dbReference type="EMBL" id="FWDO01000005">
    <property type="protein sequence ID" value="SLM19416.1"/>
    <property type="molecule type" value="Genomic_DNA"/>
</dbReference>